<dbReference type="RefSeq" id="WP_168629738.1">
    <property type="nucleotide sequence ID" value="NZ_BONL01000004.1"/>
</dbReference>
<organism evidence="2 3">
    <name type="scientific">Cellulomonas denverensis</name>
    <dbReference type="NCBI Taxonomy" id="264297"/>
    <lineage>
        <taxon>Bacteria</taxon>
        <taxon>Bacillati</taxon>
        <taxon>Actinomycetota</taxon>
        <taxon>Actinomycetes</taxon>
        <taxon>Micrococcales</taxon>
        <taxon>Cellulomonadaceae</taxon>
        <taxon>Cellulomonas</taxon>
    </lineage>
</organism>
<reference evidence="2 3" key="1">
    <citation type="submission" date="2020-04" db="EMBL/GenBank/DDBJ databases">
        <title>MicrobeNet Type strains.</title>
        <authorList>
            <person name="Nicholson A.C."/>
        </authorList>
    </citation>
    <scope>NUCLEOTIDE SEQUENCE [LARGE SCALE GENOMIC DNA]</scope>
    <source>
        <strain evidence="2 3">ATCC BAA-788</strain>
    </source>
</reference>
<comment type="caution">
    <text evidence="2">The sequence shown here is derived from an EMBL/GenBank/DDBJ whole genome shotgun (WGS) entry which is preliminary data.</text>
</comment>
<protein>
    <submittedName>
        <fullName evidence="2">Uncharacterized protein</fullName>
    </submittedName>
</protein>
<sequence>MYIGYATKCACTPLIVMLVAVSTASRLAEVIVPVWVVIAVLYWTVLPLYVPLPVPP</sequence>
<evidence type="ECO:0000313" key="2">
    <source>
        <dbReference type="EMBL" id="NKY22618.1"/>
    </source>
</evidence>
<dbReference type="Proteomes" id="UP000581206">
    <property type="component" value="Unassembled WGS sequence"/>
</dbReference>
<name>A0A7X6KV93_9CELL</name>
<keyword evidence="1" id="KW-0472">Membrane</keyword>
<accession>A0A7X6KV93</accession>
<keyword evidence="1" id="KW-0812">Transmembrane</keyword>
<dbReference type="EMBL" id="JAAXOX010000003">
    <property type="protein sequence ID" value="NKY22618.1"/>
    <property type="molecule type" value="Genomic_DNA"/>
</dbReference>
<evidence type="ECO:0000256" key="1">
    <source>
        <dbReference type="SAM" id="Phobius"/>
    </source>
</evidence>
<proteinExistence type="predicted"/>
<keyword evidence="3" id="KW-1185">Reference proteome</keyword>
<gene>
    <name evidence="2" type="ORF">HGA03_08055</name>
</gene>
<evidence type="ECO:0000313" key="3">
    <source>
        <dbReference type="Proteomes" id="UP000581206"/>
    </source>
</evidence>
<dbReference type="AlphaFoldDB" id="A0A7X6KV93"/>
<feature type="transmembrane region" description="Helical" evidence="1">
    <location>
        <begin position="34"/>
        <end position="52"/>
    </location>
</feature>
<keyword evidence="1" id="KW-1133">Transmembrane helix</keyword>